<dbReference type="HOGENOM" id="CLU_027654_1_1_1"/>
<dbReference type="GO" id="GO:0016763">
    <property type="term" value="F:pentosyltransferase activity"/>
    <property type="evidence" value="ECO:0000318"/>
    <property type="project" value="GO_Central"/>
</dbReference>
<dbReference type="PANTHER" id="PTHR31811:SF0">
    <property type="entry name" value="TRNA A64-2'-O-RIBOSYLPHOSPHATE TRANSFERASE"/>
    <property type="match status" value="1"/>
</dbReference>
<protein>
    <recommendedName>
        <fullName evidence="5">Initiator tRNA phosphoribosyl transferase</fullName>
    </recommendedName>
</protein>
<dbReference type="FunCoup" id="D8RSU0">
    <property type="interactions" value="370"/>
</dbReference>
<dbReference type="Pfam" id="PF04179">
    <property type="entry name" value="Init_tRNA_PT"/>
    <property type="match status" value="1"/>
</dbReference>
<organism evidence="4">
    <name type="scientific">Selaginella moellendorffii</name>
    <name type="common">Spikemoss</name>
    <dbReference type="NCBI Taxonomy" id="88036"/>
    <lineage>
        <taxon>Eukaryota</taxon>
        <taxon>Viridiplantae</taxon>
        <taxon>Streptophyta</taxon>
        <taxon>Embryophyta</taxon>
        <taxon>Tracheophyta</taxon>
        <taxon>Lycopodiopsida</taxon>
        <taxon>Selaginellales</taxon>
        <taxon>Selaginellaceae</taxon>
        <taxon>Selaginella</taxon>
    </lineage>
</organism>
<accession>D8RSU0</accession>
<dbReference type="Gene3D" id="3.90.190.10">
    <property type="entry name" value="Protein tyrosine phosphatase superfamily"/>
    <property type="match status" value="1"/>
</dbReference>
<dbReference type="InterPro" id="IPR029021">
    <property type="entry name" value="Prot-tyrosine_phosphatase-like"/>
</dbReference>
<dbReference type="PIRSF" id="PIRSF007747">
    <property type="entry name" value="Ribosyl_Ptfrase"/>
    <property type="match status" value="1"/>
</dbReference>
<dbReference type="Pfam" id="PF17184">
    <property type="entry name" value="Rit1_C"/>
    <property type="match status" value="1"/>
</dbReference>
<dbReference type="eggNOG" id="KOG2634">
    <property type="taxonomic scope" value="Eukaryota"/>
</dbReference>
<dbReference type="InterPro" id="IPR033449">
    <property type="entry name" value="Rit1_N"/>
</dbReference>
<dbReference type="GO" id="GO:0043399">
    <property type="term" value="F:tRNA adenosine(64)-2'-O-ribosylphosphate transferase activity"/>
    <property type="evidence" value="ECO:0007669"/>
    <property type="project" value="InterPro"/>
</dbReference>
<sequence>LGIRVLEMEMENERSIYKIARSIKRKEQSLYNALRSIYDDAGFVAEIRALRPALPLVANLRCGLWYARKFDDTCYFKSTDGHTGNWGFNPARLNIHIAAIAARSGGCMIVDSTRKGKRFPDSMSKTIPIWTCVMNRGISMLLDPDKRKSWDCELHLPSWVSETEKSCIQARLDQWVGVLLASGADLAGLAASLERPLRPLWISQRSLIWLDEIPEPGSLDFTPVILVSASRPRALERCSDSEAGWSYIPGAGDDEESWARGLTPGMFWSNALDIIDAGPDECNAKVAEVVRRDGRPWKVLQGWEGNGIHGEIANGDTGIRWIGNTGLALGASKSDFIVSHCFEFALPCSLLVQPQELLSIKNVSVIDCSGHLDVSFLGEGYFLSLDIQDSKFDRYCLQNNLPAIVEFAIRSLGKKRNLLVCCRNGGNISVSVCLAILMACFNKDGMFFSYENLAIQVMKEDIREKLVYVSAYVPNVYPSRGNLKQVYNYFKKRKNIS</sequence>
<gene>
    <name evidence="3" type="ORF">SELMODRAFT_100553</name>
</gene>
<dbReference type="AlphaFoldDB" id="D8RSU0"/>
<dbReference type="OMA" id="SHIEGWI"/>
<feature type="non-terminal residue" evidence="3">
    <location>
        <position position="1"/>
    </location>
</feature>
<evidence type="ECO:0000313" key="4">
    <source>
        <dbReference type="Proteomes" id="UP000001514"/>
    </source>
</evidence>
<proteinExistence type="predicted"/>
<dbReference type="InterPro" id="IPR033421">
    <property type="entry name" value="Rit1_DUSP-like"/>
</dbReference>
<dbReference type="GO" id="GO:0019988">
    <property type="term" value="P:charged-tRNA amino acid modification"/>
    <property type="evidence" value="ECO:0000318"/>
    <property type="project" value="GO_Central"/>
</dbReference>
<keyword evidence="4" id="KW-1185">Reference proteome</keyword>
<feature type="domain" description="Rit1 DUSP-like" evidence="1">
    <location>
        <begin position="383"/>
        <end position="489"/>
    </location>
</feature>
<dbReference type="EMBL" id="GL377588">
    <property type="protein sequence ID" value="EFJ24921.1"/>
    <property type="molecule type" value="Genomic_DNA"/>
</dbReference>
<evidence type="ECO:0000259" key="1">
    <source>
        <dbReference type="Pfam" id="PF04179"/>
    </source>
</evidence>
<dbReference type="KEGG" id="smo:SELMODRAFT_100553"/>
<dbReference type="InterPro" id="IPR007306">
    <property type="entry name" value="Rit1"/>
</dbReference>
<reference evidence="3 4" key="1">
    <citation type="journal article" date="2011" name="Science">
        <title>The Selaginella genome identifies genetic changes associated with the evolution of vascular plants.</title>
        <authorList>
            <person name="Banks J.A."/>
            <person name="Nishiyama T."/>
            <person name="Hasebe M."/>
            <person name="Bowman J.L."/>
            <person name="Gribskov M."/>
            <person name="dePamphilis C."/>
            <person name="Albert V.A."/>
            <person name="Aono N."/>
            <person name="Aoyama T."/>
            <person name="Ambrose B.A."/>
            <person name="Ashton N.W."/>
            <person name="Axtell M.J."/>
            <person name="Barker E."/>
            <person name="Barker M.S."/>
            <person name="Bennetzen J.L."/>
            <person name="Bonawitz N.D."/>
            <person name="Chapple C."/>
            <person name="Cheng C."/>
            <person name="Correa L.G."/>
            <person name="Dacre M."/>
            <person name="DeBarry J."/>
            <person name="Dreyer I."/>
            <person name="Elias M."/>
            <person name="Engstrom E.M."/>
            <person name="Estelle M."/>
            <person name="Feng L."/>
            <person name="Finet C."/>
            <person name="Floyd S.K."/>
            <person name="Frommer W.B."/>
            <person name="Fujita T."/>
            <person name="Gramzow L."/>
            <person name="Gutensohn M."/>
            <person name="Harholt J."/>
            <person name="Hattori M."/>
            <person name="Heyl A."/>
            <person name="Hirai T."/>
            <person name="Hiwatashi Y."/>
            <person name="Ishikawa M."/>
            <person name="Iwata M."/>
            <person name="Karol K.G."/>
            <person name="Koehler B."/>
            <person name="Kolukisaoglu U."/>
            <person name="Kubo M."/>
            <person name="Kurata T."/>
            <person name="Lalonde S."/>
            <person name="Li K."/>
            <person name="Li Y."/>
            <person name="Litt A."/>
            <person name="Lyons E."/>
            <person name="Manning G."/>
            <person name="Maruyama T."/>
            <person name="Michael T.P."/>
            <person name="Mikami K."/>
            <person name="Miyazaki S."/>
            <person name="Morinaga S."/>
            <person name="Murata T."/>
            <person name="Mueller-Roeber B."/>
            <person name="Nelson D.R."/>
            <person name="Obara M."/>
            <person name="Oguri Y."/>
            <person name="Olmstead R.G."/>
            <person name="Onodera N."/>
            <person name="Petersen B.L."/>
            <person name="Pils B."/>
            <person name="Prigge M."/>
            <person name="Rensing S.A."/>
            <person name="Riano-Pachon D.M."/>
            <person name="Roberts A.W."/>
            <person name="Sato Y."/>
            <person name="Scheller H.V."/>
            <person name="Schulz B."/>
            <person name="Schulz C."/>
            <person name="Shakirov E.V."/>
            <person name="Shibagaki N."/>
            <person name="Shinohara N."/>
            <person name="Shippen D.E."/>
            <person name="Soerensen I."/>
            <person name="Sotooka R."/>
            <person name="Sugimoto N."/>
            <person name="Sugita M."/>
            <person name="Sumikawa N."/>
            <person name="Tanurdzic M."/>
            <person name="Theissen G."/>
            <person name="Ulvskov P."/>
            <person name="Wakazuki S."/>
            <person name="Weng J.K."/>
            <person name="Willats W.W."/>
            <person name="Wipf D."/>
            <person name="Wolf P.G."/>
            <person name="Yang L."/>
            <person name="Zimmer A.D."/>
            <person name="Zhu Q."/>
            <person name="Mitros T."/>
            <person name="Hellsten U."/>
            <person name="Loque D."/>
            <person name="Otillar R."/>
            <person name="Salamov A."/>
            <person name="Schmutz J."/>
            <person name="Shapiro H."/>
            <person name="Lindquist E."/>
            <person name="Lucas S."/>
            <person name="Rokhsar D."/>
            <person name="Grigoriev I.V."/>
        </authorList>
    </citation>
    <scope>NUCLEOTIDE SEQUENCE [LARGE SCALE GENOMIC DNA]</scope>
</reference>
<evidence type="ECO:0008006" key="5">
    <source>
        <dbReference type="Google" id="ProtNLM"/>
    </source>
</evidence>
<dbReference type="PANTHER" id="PTHR31811">
    <property type="entry name" value="TRNA A64-2'-O-RIBOSYLPHOSPHATE TRANSFERASE"/>
    <property type="match status" value="1"/>
</dbReference>
<dbReference type="InParanoid" id="D8RSU0"/>
<dbReference type="Proteomes" id="UP000001514">
    <property type="component" value="Unassembled WGS sequence"/>
</dbReference>
<feature type="domain" description="Rit1 N-terminal" evidence="2">
    <location>
        <begin position="23"/>
        <end position="290"/>
    </location>
</feature>
<name>D8RSU0_SELML</name>
<evidence type="ECO:0000259" key="2">
    <source>
        <dbReference type="Pfam" id="PF17184"/>
    </source>
</evidence>
<dbReference type="SUPFAM" id="SSF52799">
    <property type="entry name" value="(Phosphotyrosine protein) phosphatases II"/>
    <property type="match status" value="1"/>
</dbReference>
<dbReference type="STRING" id="88036.D8RSU0"/>
<evidence type="ECO:0000313" key="3">
    <source>
        <dbReference type="EMBL" id="EFJ24921.1"/>
    </source>
</evidence>